<sequence length="302" mass="32087">MALGLGIDAGGTATRWRLADDQGQCVAQGRSEPLTGHLFSAAAEERARQIILDMAQAVARMGKPLGIIAGITGLTRDTPAEAKMRSLFAEIFELPQEKVFVAEDMWIAYLSYFALGEGILVYSGTGSIGYYLSEAKEVIRVGGRGNLIDDGGSGFWIAREALKTVLRKEEEGPGKGWATTLGQCLAKALGGTDWNIVRSYVYGGDRGKIGSLAQAVGEAAKADDRTALRILREAGEELARLANCLTERVGPRPVALAGGGSRLHPIVANAFRQHLIAPVEFITTDLDAAMTAARLAATLTRA</sequence>
<feature type="domain" description="ATPase BadF/BadG/BcrA/BcrD type" evidence="1">
    <location>
        <begin position="5"/>
        <end position="267"/>
    </location>
</feature>
<dbReference type="EMBL" id="LCYG01000015">
    <property type="protein sequence ID" value="KLK94205.1"/>
    <property type="molecule type" value="Genomic_DNA"/>
</dbReference>
<dbReference type="InterPro" id="IPR043129">
    <property type="entry name" value="ATPase_NBD"/>
</dbReference>
<dbReference type="AlphaFoldDB" id="A0A0H1RG70"/>
<dbReference type="STRING" id="1225564.AA309_04365"/>
<dbReference type="RefSeq" id="WP_047187771.1">
    <property type="nucleotide sequence ID" value="NZ_LCYG01000015.1"/>
</dbReference>
<evidence type="ECO:0000259" key="1">
    <source>
        <dbReference type="Pfam" id="PF01869"/>
    </source>
</evidence>
<evidence type="ECO:0000313" key="2">
    <source>
        <dbReference type="EMBL" id="KLK94205.1"/>
    </source>
</evidence>
<dbReference type="InterPro" id="IPR002731">
    <property type="entry name" value="ATPase_BadF"/>
</dbReference>
<dbReference type="InterPro" id="IPR052519">
    <property type="entry name" value="Euk-type_GlcNAc_Kinase"/>
</dbReference>
<name>A0A0H1RG70_9HYPH</name>
<accession>A0A0H1RG70</accession>
<dbReference type="PANTHER" id="PTHR43190">
    <property type="entry name" value="N-ACETYL-D-GLUCOSAMINE KINASE"/>
    <property type="match status" value="1"/>
</dbReference>
<dbReference type="PATRIC" id="fig|1225564.3.peg.1232"/>
<keyword evidence="3" id="KW-1185">Reference proteome</keyword>
<dbReference type="Proteomes" id="UP000035489">
    <property type="component" value="Unassembled WGS sequence"/>
</dbReference>
<gene>
    <name evidence="2" type="ORF">AA309_04365</name>
</gene>
<dbReference type="SUPFAM" id="SSF53067">
    <property type="entry name" value="Actin-like ATPase domain"/>
    <property type="match status" value="2"/>
</dbReference>
<comment type="caution">
    <text evidence="2">The sequence shown here is derived from an EMBL/GenBank/DDBJ whole genome shotgun (WGS) entry which is preliminary data.</text>
</comment>
<dbReference type="Pfam" id="PF01869">
    <property type="entry name" value="BcrAD_BadFG"/>
    <property type="match status" value="1"/>
</dbReference>
<dbReference type="PANTHER" id="PTHR43190:SF3">
    <property type="entry name" value="N-ACETYL-D-GLUCOSAMINE KINASE"/>
    <property type="match status" value="1"/>
</dbReference>
<dbReference type="Gene3D" id="3.30.420.40">
    <property type="match status" value="2"/>
</dbReference>
<protein>
    <recommendedName>
        <fullName evidence="1">ATPase BadF/BadG/BcrA/BcrD type domain-containing protein</fullName>
    </recommendedName>
</protein>
<evidence type="ECO:0000313" key="3">
    <source>
        <dbReference type="Proteomes" id="UP000035489"/>
    </source>
</evidence>
<proteinExistence type="predicted"/>
<dbReference type="OrthoDB" id="63487at2"/>
<organism evidence="2 3">
    <name type="scientific">Microvirga vignae</name>
    <dbReference type="NCBI Taxonomy" id="1225564"/>
    <lineage>
        <taxon>Bacteria</taxon>
        <taxon>Pseudomonadati</taxon>
        <taxon>Pseudomonadota</taxon>
        <taxon>Alphaproteobacteria</taxon>
        <taxon>Hyphomicrobiales</taxon>
        <taxon>Methylobacteriaceae</taxon>
        <taxon>Microvirga</taxon>
    </lineage>
</organism>
<dbReference type="CDD" id="cd24007">
    <property type="entry name" value="ASKHA_NBD_eukNAGK-like"/>
    <property type="match status" value="1"/>
</dbReference>
<reference evidence="2 3" key="1">
    <citation type="submission" date="2015-05" db="EMBL/GenBank/DDBJ databases">
        <title>Draft genome sequence of Microvirga vignae strain BR3299, a novel nitrogen fixing bacteria isolated from Brazil semi-aired region.</title>
        <authorList>
            <person name="Zilli J.E."/>
            <person name="Passos S.R."/>
            <person name="Leite J."/>
            <person name="Baldani J.I."/>
            <person name="Xavier G.R."/>
            <person name="Rumjaneck N.G."/>
            <person name="Simoes-Araujo J.L."/>
        </authorList>
    </citation>
    <scope>NUCLEOTIDE SEQUENCE [LARGE SCALE GENOMIC DNA]</scope>
    <source>
        <strain evidence="2 3">BR3299</strain>
    </source>
</reference>